<dbReference type="Pfam" id="PF00441">
    <property type="entry name" value="Acyl-CoA_dh_1"/>
    <property type="match status" value="1"/>
</dbReference>
<evidence type="ECO:0000259" key="10">
    <source>
        <dbReference type="Pfam" id="PF02771"/>
    </source>
</evidence>
<reference evidence="11 12" key="1">
    <citation type="submission" date="2020-04" db="EMBL/GenBank/DDBJ databases">
        <title>Draft genome of Pyxidicoccus fallax type strain.</title>
        <authorList>
            <person name="Whitworth D.E."/>
        </authorList>
    </citation>
    <scope>NUCLEOTIDE SEQUENCE [LARGE SCALE GENOMIC DNA]</scope>
    <source>
        <strain evidence="11 12">DSM 14698</strain>
    </source>
</reference>
<dbReference type="Gene3D" id="1.20.140.10">
    <property type="entry name" value="Butyryl-CoA Dehydrogenase, subunit A, domain 3"/>
    <property type="match status" value="1"/>
</dbReference>
<dbReference type="GO" id="GO:0003995">
    <property type="term" value="F:acyl-CoA dehydrogenase activity"/>
    <property type="evidence" value="ECO:0007669"/>
    <property type="project" value="InterPro"/>
</dbReference>
<dbReference type="InterPro" id="IPR006091">
    <property type="entry name" value="Acyl-CoA_Oxase/DH_mid-dom"/>
</dbReference>
<evidence type="ECO:0000313" key="11">
    <source>
        <dbReference type="EMBL" id="NMO16393.1"/>
    </source>
</evidence>
<dbReference type="Proteomes" id="UP000518300">
    <property type="component" value="Unassembled WGS sequence"/>
</dbReference>
<dbReference type="PIRSF" id="PIRSF016578">
    <property type="entry name" value="HsaA"/>
    <property type="match status" value="1"/>
</dbReference>
<dbReference type="InterPro" id="IPR046373">
    <property type="entry name" value="Acyl-CoA_Oxase/DH_mid-dom_sf"/>
</dbReference>
<dbReference type="SUPFAM" id="SSF56645">
    <property type="entry name" value="Acyl-CoA dehydrogenase NM domain-like"/>
    <property type="match status" value="1"/>
</dbReference>
<protein>
    <recommendedName>
        <fullName evidence="3">Medium-chain specific acyl-CoA dehydrogenase, mitochondrial</fullName>
    </recommendedName>
</protein>
<dbReference type="Pfam" id="PF02771">
    <property type="entry name" value="Acyl-CoA_dh_N"/>
    <property type="match status" value="1"/>
</dbReference>
<dbReference type="InterPro" id="IPR009100">
    <property type="entry name" value="AcylCoA_DH/oxidase_NM_dom_sf"/>
</dbReference>
<evidence type="ECO:0000256" key="2">
    <source>
        <dbReference type="ARBA" id="ARBA00009347"/>
    </source>
</evidence>
<dbReference type="InterPro" id="IPR013786">
    <property type="entry name" value="AcylCoA_DH/ox_N"/>
</dbReference>
<comment type="caution">
    <text evidence="11">The sequence shown here is derived from an EMBL/GenBank/DDBJ whole genome shotgun (WGS) entry which is preliminary data.</text>
</comment>
<evidence type="ECO:0000256" key="6">
    <source>
        <dbReference type="ARBA" id="ARBA00023002"/>
    </source>
</evidence>
<evidence type="ECO:0000259" key="9">
    <source>
        <dbReference type="Pfam" id="PF02770"/>
    </source>
</evidence>
<keyword evidence="5 7" id="KW-0274">FAD</keyword>
<dbReference type="InterPro" id="IPR050741">
    <property type="entry name" value="Acyl-CoA_dehydrogenase"/>
</dbReference>
<dbReference type="InterPro" id="IPR006089">
    <property type="entry name" value="Acyl-CoA_DH_CS"/>
</dbReference>
<feature type="domain" description="Acyl-CoA dehydrogenase/oxidase C-terminal" evidence="8">
    <location>
        <begin position="220"/>
        <end position="372"/>
    </location>
</feature>
<comment type="cofactor">
    <cofactor evidence="1 7">
        <name>FAD</name>
        <dbReference type="ChEBI" id="CHEBI:57692"/>
    </cofactor>
</comment>
<dbReference type="GO" id="GO:0005737">
    <property type="term" value="C:cytoplasm"/>
    <property type="evidence" value="ECO:0007669"/>
    <property type="project" value="TreeGrafter"/>
</dbReference>
<dbReference type="PROSITE" id="PS00073">
    <property type="entry name" value="ACYL_COA_DH_2"/>
    <property type="match status" value="1"/>
</dbReference>
<dbReference type="SUPFAM" id="SSF47203">
    <property type="entry name" value="Acyl-CoA dehydrogenase C-terminal domain-like"/>
    <property type="match status" value="1"/>
</dbReference>
<evidence type="ECO:0000256" key="5">
    <source>
        <dbReference type="ARBA" id="ARBA00022827"/>
    </source>
</evidence>
<proteinExistence type="inferred from homology"/>
<organism evidence="11 12">
    <name type="scientific">Pyxidicoccus fallax</name>
    <dbReference type="NCBI Taxonomy" id="394095"/>
    <lineage>
        <taxon>Bacteria</taxon>
        <taxon>Pseudomonadati</taxon>
        <taxon>Myxococcota</taxon>
        <taxon>Myxococcia</taxon>
        <taxon>Myxococcales</taxon>
        <taxon>Cystobacterineae</taxon>
        <taxon>Myxococcaceae</taxon>
        <taxon>Pyxidicoccus</taxon>
    </lineage>
</organism>
<evidence type="ECO:0000256" key="1">
    <source>
        <dbReference type="ARBA" id="ARBA00001974"/>
    </source>
</evidence>
<dbReference type="InterPro" id="IPR009075">
    <property type="entry name" value="AcylCo_DH/oxidase_C"/>
</dbReference>
<dbReference type="CDD" id="cd00567">
    <property type="entry name" value="ACAD"/>
    <property type="match status" value="1"/>
</dbReference>
<sequence length="386" mass="41895">MTSPVITQVKQFVKERVLGNEKVYDSLPNPPVRGYTEFQDLGLANWWVPKAYGGHGLSLEESVDIVEELAYGDAGLAFTLFIAVIGSSAVSLFGSPEQKERFLRPMGEAGITSATLGSERVAGSELLNLSTTAKRAGNTYVINGEKYFSTNAGFADWWMVIAKAPDETAGFKALLLRNPKSLPGVKVERRWPVIGVRGSANYQVSFQDCRVPLDAALEPNGVRILEVGLNPSRTLIAATAIGISRRIRDLCLEYAKDKALKEGTLLRNDVFAAKLGQMEMEIEVMRGACKTAARQYDALANEPDAMLSAGSLKSVIVAKMICGQLGWKIASVGSEMFGGLGYTEDSLIGKLVRDMRYVSIVEGGDDVLRDLLFHRHVLPGMAKKGA</sequence>
<evidence type="ECO:0000259" key="8">
    <source>
        <dbReference type="Pfam" id="PF00441"/>
    </source>
</evidence>
<feature type="domain" description="Acyl-CoA dehydrogenase/oxidase N-terminal" evidence="10">
    <location>
        <begin position="7"/>
        <end position="106"/>
    </location>
</feature>
<dbReference type="Gene3D" id="2.40.110.10">
    <property type="entry name" value="Butyryl-CoA Dehydrogenase, subunit A, domain 2"/>
    <property type="match status" value="1"/>
</dbReference>
<evidence type="ECO:0000256" key="7">
    <source>
        <dbReference type="RuleBase" id="RU362125"/>
    </source>
</evidence>
<keyword evidence="12" id="KW-1185">Reference proteome</keyword>
<accession>A0A848LG93</accession>
<dbReference type="Pfam" id="PF02770">
    <property type="entry name" value="Acyl-CoA_dh_M"/>
    <property type="match status" value="1"/>
</dbReference>
<dbReference type="GO" id="GO:0050660">
    <property type="term" value="F:flavin adenine dinucleotide binding"/>
    <property type="evidence" value="ECO:0007669"/>
    <property type="project" value="InterPro"/>
</dbReference>
<name>A0A848LG93_9BACT</name>
<dbReference type="RefSeq" id="WP_169345684.1">
    <property type="nucleotide sequence ID" value="NZ_JABBJJ010000066.1"/>
</dbReference>
<comment type="similarity">
    <text evidence="2 7">Belongs to the acyl-CoA dehydrogenase family.</text>
</comment>
<dbReference type="PANTHER" id="PTHR48083">
    <property type="entry name" value="MEDIUM-CHAIN SPECIFIC ACYL-COA DEHYDROGENASE, MITOCHONDRIAL-RELATED"/>
    <property type="match status" value="1"/>
</dbReference>
<dbReference type="GO" id="GO:0033539">
    <property type="term" value="P:fatty acid beta-oxidation using acyl-CoA dehydrogenase"/>
    <property type="evidence" value="ECO:0007669"/>
    <property type="project" value="TreeGrafter"/>
</dbReference>
<dbReference type="Gene3D" id="1.10.540.10">
    <property type="entry name" value="Acyl-CoA dehydrogenase/oxidase, N-terminal domain"/>
    <property type="match status" value="1"/>
</dbReference>
<keyword evidence="6 7" id="KW-0560">Oxidoreductase</keyword>
<evidence type="ECO:0000313" key="12">
    <source>
        <dbReference type="Proteomes" id="UP000518300"/>
    </source>
</evidence>
<dbReference type="EMBL" id="JABBJJ010000066">
    <property type="protein sequence ID" value="NMO16393.1"/>
    <property type="molecule type" value="Genomic_DNA"/>
</dbReference>
<dbReference type="AlphaFoldDB" id="A0A848LG93"/>
<gene>
    <name evidence="11" type="ORF">HG543_16245</name>
</gene>
<dbReference type="InterPro" id="IPR036250">
    <property type="entry name" value="AcylCo_DH-like_C"/>
</dbReference>
<evidence type="ECO:0000256" key="3">
    <source>
        <dbReference type="ARBA" id="ARBA00019125"/>
    </source>
</evidence>
<feature type="domain" description="Acyl-CoA oxidase/dehydrogenase middle" evidence="9">
    <location>
        <begin position="116"/>
        <end position="209"/>
    </location>
</feature>
<keyword evidence="4 7" id="KW-0285">Flavoprotein</keyword>
<dbReference type="InterPro" id="IPR037069">
    <property type="entry name" value="AcylCoA_DH/ox_N_sf"/>
</dbReference>
<dbReference type="PANTHER" id="PTHR48083:SF2">
    <property type="entry name" value="MEDIUM-CHAIN SPECIFIC ACYL-COA DEHYDROGENASE, MITOCHONDRIAL"/>
    <property type="match status" value="1"/>
</dbReference>
<evidence type="ECO:0000256" key="4">
    <source>
        <dbReference type="ARBA" id="ARBA00022630"/>
    </source>
</evidence>